<dbReference type="Proteomes" id="UP001210678">
    <property type="component" value="Unassembled WGS sequence"/>
</dbReference>
<dbReference type="SUPFAM" id="SSF53756">
    <property type="entry name" value="UDP-Glycosyltransferase/glycogen phosphorylase"/>
    <property type="match status" value="1"/>
</dbReference>
<proteinExistence type="predicted"/>
<protein>
    <submittedName>
        <fullName evidence="1">TIGR03087 family PEP-CTERM/XrtA system glycosyltransferase</fullName>
    </submittedName>
</protein>
<dbReference type="RefSeq" id="WP_272135306.1">
    <property type="nucleotide sequence ID" value="NZ_JAQLOI010000001.1"/>
</dbReference>
<dbReference type="InterPro" id="IPR017521">
    <property type="entry name" value="Sugar_tfrase_PEP-CTERM_Stp1"/>
</dbReference>
<dbReference type="Pfam" id="PF13692">
    <property type="entry name" value="Glyco_trans_1_4"/>
    <property type="match status" value="1"/>
</dbReference>
<dbReference type="NCBIfam" id="TIGR03087">
    <property type="entry name" value="stp1"/>
    <property type="match status" value="1"/>
</dbReference>
<dbReference type="Gene3D" id="3.40.50.2000">
    <property type="entry name" value="Glycogen Phosphorylase B"/>
    <property type="match status" value="2"/>
</dbReference>
<sequence length="409" mass="46922">MKEKLLYLCHRIPYPPNKGDKIAAYNILKFLNQHFDVYLGCFIDNPEDNQYQEYVRSLCKEACFVPLNPNLAKLKGISAFASGLPITVPHYGSRTLQKWVNQTVNSLSLDKVFVFSSCMAQFVLNRDSAGTLHHVMHFVDIDSDKWRQYAEKTHGVMRWIYQREHHTLEKYEKYLAKQFNTSCFVTDAETAMFKNMVEAPYKDRIKTLGNGIDTNYFSPSAKHELAEKYPLELQNYIVFTGAMDYWANVDAVVWFAENIWPSIRKLVPNSYFYIVGSSPTKQVQKLDSIAGIIITGRVEDVRPYLHHAKASVAPMQIARGVQNKILEAMSMECPVTATTLGIEGIDGIEIIPDSYLYISDSAENITQWLTDKLNHENKSAQVSRNWLKENYSWSARLSPLLHYLDSSLE</sequence>
<comment type="caution">
    <text evidence="1">The sequence shown here is derived from an EMBL/GenBank/DDBJ whole genome shotgun (WGS) entry which is preliminary data.</text>
</comment>
<keyword evidence="2" id="KW-1185">Reference proteome</keyword>
<evidence type="ECO:0000313" key="1">
    <source>
        <dbReference type="EMBL" id="MDB1123724.1"/>
    </source>
</evidence>
<name>A0ABT4YQ94_9VIBR</name>
<gene>
    <name evidence="1" type="ORF">PGX00_08655</name>
</gene>
<organism evidence="1 2">
    <name type="scientific">Vibrio algarum</name>
    <dbReference type="NCBI Taxonomy" id="3020714"/>
    <lineage>
        <taxon>Bacteria</taxon>
        <taxon>Pseudomonadati</taxon>
        <taxon>Pseudomonadota</taxon>
        <taxon>Gammaproteobacteria</taxon>
        <taxon>Vibrionales</taxon>
        <taxon>Vibrionaceae</taxon>
        <taxon>Vibrio</taxon>
    </lineage>
</organism>
<dbReference type="PANTHER" id="PTHR12526">
    <property type="entry name" value="GLYCOSYLTRANSFERASE"/>
    <property type="match status" value="1"/>
</dbReference>
<dbReference type="EMBL" id="JAQLOI010000001">
    <property type="protein sequence ID" value="MDB1123724.1"/>
    <property type="molecule type" value="Genomic_DNA"/>
</dbReference>
<accession>A0ABT4YQ94</accession>
<reference evidence="1 2" key="1">
    <citation type="submission" date="2023-01" db="EMBL/GenBank/DDBJ databases">
        <title>Vibrio sp. KJ40-1 sp.nov, isolated from marine algae.</title>
        <authorList>
            <person name="Butt M."/>
            <person name="Kim J.M.J."/>
            <person name="Jeon C.O.C."/>
        </authorList>
    </citation>
    <scope>NUCLEOTIDE SEQUENCE [LARGE SCALE GENOMIC DNA]</scope>
    <source>
        <strain evidence="1 2">KJ40-1</strain>
    </source>
</reference>
<evidence type="ECO:0000313" key="2">
    <source>
        <dbReference type="Proteomes" id="UP001210678"/>
    </source>
</evidence>